<reference evidence="1 2" key="1">
    <citation type="submission" date="2016-11" db="EMBL/GenBank/DDBJ databases">
        <title>The macronuclear genome of Stentor coeruleus: a giant cell with tiny introns.</title>
        <authorList>
            <person name="Slabodnick M."/>
            <person name="Ruby J.G."/>
            <person name="Reiff S.B."/>
            <person name="Swart E.C."/>
            <person name="Gosai S."/>
            <person name="Prabakaran S."/>
            <person name="Witkowska E."/>
            <person name="Larue G.E."/>
            <person name="Fisher S."/>
            <person name="Freeman R.M."/>
            <person name="Gunawardena J."/>
            <person name="Chu W."/>
            <person name="Stover N.A."/>
            <person name="Gregory B.D."/>
            <person name="Nowacki M."/>
            <person name="Derisi J."/>
            <person name="Roy S.W."/>
            <person name="Marshall W.F."/>
            <person name="Sood P."/>
        </authorList>
    </citation>
    <scope>NUCLEOTIDE SEQUENCE [LARGE SCALE GENOMIC DNA]</scope>
    <source>
        <strain evidence="1">WM001</strain>
    </source>
</reference>
<evidence type="ECO:0000313" key="1">
    <source>
        <dbReference type="EMBL" id="OMJ79481.1"/>
    </source>
</evidence>
<accession>A0A1R2BS09</accession>
<dbReference type="Gene3D" id="3.80.10.10">
    <property type="entry name" value="Ribonuclease Inhibitor"/>
    <property type="match status" value="2"/>
</dbReference>
<dbReference type="GO" id="GO:0005096">
    <property type="term" value="F:GTPase activator activity"/>
    <property type="evidence" value="ECO:0007669"/>
    <property type="project" value="InterPro"/>
</dbReference>
<name>A0A1R2BS09_9CILI</name>
<dbReference type="Proteomes" id="UP000187209">
    <property type="component" value="Unassembled WGS sequence"/>
</dbReference>
<dbReference type="EMBL" id="MPUH01000469">
    <property type="protein sequence ID" value="OMJ79481.1"/>
    <property type="molecule type" value="Genomic_DNA"/>
</dbReference>
<keyword evidence="2" id="KW-1185">Reference proteome</keyword>
<sequence length="486" mass="56347">MQKCQNCTNICDFSCHCNENISYTCYKHSSEHLSHKDLFYIPNSQLIMTKFPKLIQTLNTKKQELSDLILKAEKITEKCIQNIYSAFEQTQKIINQSIDDLNNAIEILKNTKPDQEYDYISLYGLIFEENYEIFDTSLIMFTDQYNKIEKWAGKLFNVVSYSGNYLKNFKCIREDKEFISKENKRRLILNQAKSKKGAFRHLSNTINVIKDHSNNMRLLYQNVNGVNNQDEFVFTSNVLSLCCNSIYQIKLTNVKLTNTNFKSFIQSLKQYNSIEILEFNDTIMNIQQVLMLSDYLKQPKKLKSFNIPNNAICDVDIEMLFTSLIGYKSLKNIDISHNFISIFGATILSEILPQFNNLRELSLNNNKLEAEGAIILSKALKNLFNLEVLLINRNKMMCDGITFIIKSICFLPHLCILDMWGNDIYDEGGLLLAEYLKYMLCLSRLYIDLVMGENIKKIISGNAVKMCKIVGKNETNRLVIKTPEFD</sequence>
<dbReference type="GO" id="GO:0005634">
    <property type="term" value="C:nucleus"/>
    <property type="evidence" value="ECO:0007669"/>
    <property type="project" value="TreeGrafter"/>
</dbReference>
<dbReference type="OrthoDB" id="435860at2759"/>
<dbReference type="InterPro" id="IPR027038">
    <property type="entry name" value="RanGap"/>
</dbReference>
<organism evidence="1 2">
    <name type="scientific">Stentor coeruleus</name>
    <dbReference type="NCBI Taxonomy" id="5963"/>
    <lineage>
        <taxon>Eukaryota</taxon>
        <taxon>Sar</taxon>
        <taxon>Alveolata</taxon>
        <taxon>Ciliophora</taxon>
        <taxon>Postciliodesmatophora</taxon>
        <taxon>Heterotrichea</taxon>
        <taxon>Heterotrichida</taxon>
        <taxon>Stentoridae</taxon>
        <taxon>Stentor</taxon>
    </lineage>
</organism>
<dbReference type="GO" id="GO:0048471">
    <property type="term" value="C:perinuclear region of cytoplasm"/>
    <property type="evidence" value="ECO:0007669"/>
    <property type="project" value="TreeGrafter"/>
</dbReference>
<evidence type="ECO:0000313" key="2">
    <source>
        <dbReference type="Proteomes" id="UP000187209"/>
    </source>
</evidence>
<dbReference type="PANTHER" id="PTHR24113">
    <property type="entry name" value="RAN GTPASE-ACTIVATING PROTEIN 1"/>
    <property type="match status" value="1"/>
</dbReference>
<dbReference type="GO" id="GO:0031267">
    <property type="term" value="F:small GTPase binding"/>
    <property type="evidence" value="ECO:0007669"/>
    <property type="project" value="TreeGrafter"/>
</dbReference>
<dbReference type="PANTHER" id="PTHR24113:SF15">
    <property type="entry name" value="NACHT DOMAIN-CONTAINING PROTEIN"/>
    <property type="match status" value="1"/>
</dbReference>
<protein>
    <submittedName>
        <fullName evidence="1">Uncharacterized protein</fullName>
    </submittedName>
</protein>
<comment type="caution">
    <text evidence="1">The sequence shown here is derived from an EMBL/GenBank/DDBJ whole genome shotgun (WGS) entry which is preliminary data.</text>
</comment>
<dbReference type="AlphaFoldDB" id="A0A1R2BS09"/>
<proteinExistence type="predicted"/>
<dbReference type="SMART" id="SM00368">
    <property type="entry name" value="LRR_RI"/>
    <property type="match status" value="4"/>
</dbReference>
<gene>
    <name evidence="1" type="ORF">SteCoe_20490</name>
</gene>
<dbReference type="GO" id="GO:0005829">
    <property type="term" value="C:cytosol"/>
    <property type="evidence" value="ECO:0007669"/>
    <property type="project" value="TreeGrafter"/>
</dbReference>
<dbReference type="GO" id="GO:0006913">
    <property type="term" value="P:nucleocytoplasmic transport"/>
    <property type="evidence" value="ECO:0007669"/>
    <property type="project" value="TreeGrafter"/>
</dbReference>
<dbReference type="SUPFAM" id="SSF52047">
    <property type="entry name" value="RNI-like"/>
    <property type="match status" value="1"/>
</dbReference>
<dbReference type="InterPro" id="IPR032675">
    <property type="entry name" value="LRR_dom_sf"/>
</dbReference>